<dbReference type="EMBL" id="JH600070">
    <property type="protein sequence ID" value="EIJ42738.1"/>
    <property type="molecule type" value="Genomic_DNA"/>
</dbReference>
<dbReference type="HOGENOM" id="CLU_600955_0_0_6"/>
<dbReference type="Proteomes" id="UP000005744">
    <property type="component" value="Unassembled WGS sequence"/>
</dbReference>
<proteinExistence type="predicted"/>
<keyword evidence="3" id="KW-1185">Reference proteome</keyword>
<gene>
    <name evidence="2" type="ORF">BegalDRAFT_1864</name>
</gene>
<name>I3CGJ5_9GAMM</name>
<dbReference type="RefSeq" id="WP_002685937.1">
    <property type="nucleotide sequence ID" value="NZ_JH600070.1"/>
</dbReference>
<dbReference type="eggNOG" id="ENOG5032U2X">
    <property type="taxonomic scope" value="Bacteria"/>
</dbReference>
<accession>I3CGJ5</accession>
<dbReference type="Pfam" id="PF15611">
    <property type="entry name" value="EH_Signature"/>
    <property type="match status" value="1"/>
</dbReference>
<dbReference type="OrthoDB" id="3035290at2"/>
<dbReference type="InterPro" id="IPR028943">
    <property type="entry name" value="ZorC_EH_Signature_dom"/>
</dbReference>
<evidence type="ECO:0000313" key="2">
    <source>
        <dbReference type="EMBL" id="EIJ42738.1"/>
    </source>
</evidence>
<dbReference type="STRING" id="395493.BegalDRAFT_1864"/>
<sequence length="474" mass="55470">MKLRRALQDCQETVKKFHTHHLRVLNDFRLVATAKALPDFAMEAKIPKESELLLLYEKFQQAIQNQQWQTITARDWRRAAWVLWYGQRGRTLAENDLFLKYFWRQLRGNAAAIKRLIRVYLREFDQQPPNLLEISQFILAQVLKAPADSMLARWKQYNEVYQIFIPQGNGIDKLAQACLHADTAQILTDAGLTGELLNSGYARVAYRKALEELEEYLLQGSEKELSRLLAWTDDGGRLRYPSCRRELAHALLLPWQLNEPTPALKQRIQIFLLQYLQDPRVSPALWQGVQTEALQVFYRWMVGSTLETFFSILDQCALDAQWRYRRAFWWAYYERQYIDEAWLAVGKTIQKFLAKRPELAQSLQNAYGTLDGAGVRGNQTVLLFRIRNVIIAEWSHGGKCHVWLTDSPDKPLFYQETYLRDMVTANSLKLKEKNRQAGITHYNNEAGGWQTELEHFIYEQTRIDMSPADYMPKI</sequence>
<organism evidence="2 3">
    <name type="scientific">Beggiatoa alba B18LD</name>
    <dbReference type="NCBI Taxonomy" id="395493"/>
    <lineage>
        <taxon>Bacteria</taxon>
        <taxon>Pseudomonadati</taxon>
        <taxon>Pseudomonadota</taxon>
        <taxon>Gammaproteobacteria</taxon>
        <taxon>Thiotrichales</taxon>
        <taxon>Thiotrichaceae</taxon>
        <taxon>Beggiatoa</taxon>
    </lineage>
</organism>
<protein>
    <recommendedName>
        <fullName evidence="1">Zorya protein ZorC EH domain-containing protein</fullName>
    </recommendedName>
</protein>
<evidence type="ECO:0000313" key="3">
    <source>
        <dbReference type="Proteomes" id="UP000005744"/>
    </source>
</evidence>
<feature type="domain" description="Zorya protein ZorC EH" evidence="1">
    <location>
        <begin position="110"/>
        <end position="451"/>
    </location>
</feature>
<evidence type="ECO:0000259" key="1">
    <source>
        <dbReference type="Pfam" id="PF15611"/>
    </source>
</evidence>
<dbReference type="AlphaFoldDB" id="I3CGJ5"/>
<reference evidence="2 3" key="1">
    <citation type="submission" date="2011-11" db="EMBL/GenBank/DDBJ databases">
        <title>Improved High-Quality Draft sequence of Beggiatoa alba B18lD.</title>
        <authorList>
            <consortium name="US DOE Joint Genome Institute"/>
            <person name="Lucas S."/>
            <person name="Han J."/>
            <person name="Lapidus A."/>
            <person name="Cheng J.-F."/>
            <person name="Goodwin L."/>
            <person name="Pitluck S."/>
            <person name="Peters L."/>
            <person name="Mikhailova N."/>
            <person name="Held B."/>
            <person name="Detter J.C."/>
            <person name="Han C."/>
            <person name="Tapia R."/>
            <person name="Land M."/>
            <person name="Hauser L."/>
            <person name="Kyrpides N."/>
            <person name="Ivanova N."/>
            <person name="Pagani I."/>
            <person name="Samuel K."/>
            <person name="Teske A."/>
            <person name="Mueller J."/>
            <person name="Woyke T."/>
        </authorList>
    </citation>
    <scope>NUCLEOTIDE SEQUENCE [LARGE SCALE GENOMIC DNA]</scope>
    <source>
        <strain evidence="2 3">B18LD</strain>
    </source>
</reference>